<dbReference type="InParanoid" id="A0A251URR6"/>
<organism evidence="2 3">
    <name type="scientific">Helianthus annuus</name>
    <name type="common">Common sunflower</name>
    <dbReference type="NCBI Taxonomy" id="4232"/>
    <lineage>
        <taxon>Eukaryota</taxon>
        <taxon>Viridiplantae</taxon>
        <taxon>Streptophyta</taxon>
        <taxon>Embryophyta</taxon>
        <taxon>Tracheophyta</taxon>
        <taxon>Spermatophyta</taxon>
        <taxon>Magnoliopsida</taxon>
        <taxon>eudicotyledons</taxon>
        <taxon>Gunneridae</taxon>
        <taxon>Pentapetalae</taxon>
        <taxon>asterids</taxon>
        <taxon>campanulids</taxon>
        <taxon>Asterales</taxon>
        <taxon>Asteraceae</taxon>
        <taxon>Asteroideae</taxon>
        <taxon>Heliantheae alliance</taxon>
        <taxon>Heliantheae</taxon>
        <taxon>Helianthus</taxon>
    </lineage>
</organism>
<evidence type="ECO:0000313" key="1">
    <source>
        <dbReference type="EMBL" id="KAF5807044.1"/>
    </source>
</evidence>
<dbReference type="Gramene" id="mRNA:HanXRQr2_Chr05g0229101">
    <property type="protein sequence ID" value="mRNA:HanXRQr2_Chr05g0229101"/>
    <property type="gene ID" value="HanXRQr2_Chr05g0229101"/>
</dbReference>
<sequence length="78" mass="9067">MLDFVDDTTKGTAVAIKRIKKRCFVGQPSEQERLTVEFSREAVILSKLHHPNVMRRGTEALLNTSRKLCWNEKVFIYD</sequence>
<reference evidence="1 3" key="1">
    <citation type="journal article" date="2017" name="Nature">
        <title>The sunflower genome provides insights into oil metabolism, flowering and Asterid evolution.</title>
        <authorList>
            <person name="Badouin H."/>
            <person name="Gouzy J."/>
            <person name="Grassa C.J."/>
            <person name="Murat F."/>
            <person name="Staton S.E."/>
            <person name="Cottret L."/>
            <person name="Lelandais-Briere C."/>
            <person name="Owens G.L."/>
            <person name="Carrere S."/>
            <person name="Mayjonade B."/>
            <person name="Legrand L."/>
            <person name="Gill N."/>
            <person name="Kane N.C."/>
            <person name="Bowers J.E."/>
            <person name="Hubner S."/>
            <person name="Bellec A."/>
            <person name="Berard A."/>
            <person name="Berges H."/>
            <person name="Blanchet N."/>
            <person name="Boniface M.C."/>
            <person name="Brunel D."/>
            <person name="Catrice O."/>
            <person name="Chaidir N."/>
            <person name="Claudel C."/>
            <person name="Donnadieu C."/>
            <person name="Faraut T."/>
            <person name="Fievet G."/>
            <person name="Helmstetter N."/>
            <person name="King M."/>
            <person name="Knapp S.J."/>
            <person name="Lai Z."/>
            <person name="Le Paslier M.C."/>
            <person name="Lippi Y."/>
            <person name="Lorenzon L."/>
            <person name="Mandel J.R."/>
            <person name="Marage G."/>
            <person name="Marchand G."/>
            <person name="Marquand E."/>
            <person name="Bret-Mestries E."/>
            <person name="Morien E."/>
            <person name="Nambeesan S."/>
            <person name="Nguyen T."/>
            <person name="Pegot-Espagnet P."/>
            <person name="Pouilly N."/>
            <person name="Raftis F."/>
            <person name="Sallet E."/>
            <person name="Schiex T."/>
            <person name="Thomas J."/>
            <person name="Vandecasteele C."/>
            <person name="Vares D."/>
            <person name="Vear F."/>
            <person name="Vautrin S."/>
            <person name="Crespi M."/>
            <person name="Mangin B."/>
            <person name="Burke J.M."/>
            <person name="Salse J."/>
            <person name="Munos S."/>
            <person name="Vincourt P."/>
            <person name="Rieseberg L.H."/>
            <person name="Langlade N.B."/>
        </authorList>
    </citation>
    <scope>NUCLEOTIDE SEQUENCE [LARGE SCALE GENOMIC DNA]</scope>
    <source>
        <strain evidence="3">cv. SF193</strain>
        <tissue evidence="1">Leaves</tissue>
    </source>
</reference>
<accession>A0A251URR6</accession>
<reference evidence="1" key="3">
    <citation type="submission" date="2020-06" db="EMBL/GenBank/DDBJ databases">
        <title>Helianthus annuus Genome sequencing and assembly Release 2.</title>
        <authorList>
            <person name="Gouzy J."/>
            <person name="Langlade N."/>
            <person name="Munos S."/>
        </authorList>
    </citation>
    <scope>NUCLEOTIDE SEQUENCE</scope>
    <source>
        <tissue evidence="1">Leaves</tissue>
    </source>
</reference>
<dbReference type="InterPro" id="IPR011009">
    <property type="entry name" value="Kinase-like_dom_sf"/>
</dbReference>
<dbReference type="EMBL" id="CM007894">
    <property type="protein sequence ID" value="OTG25769.1"/>
    <property type="molecule type" value="Genomic_DNA"/>
</dbReference>
<dbReference type="AlphaFoldDB" id="A0A251URR6"/>
<evidence type="ECO:0000313" key="2">
    <source>
        <dbReference type="EMBL" id="OTG25769.1"/>
    </source>
</evidence>
<dbReference type="EMBL" id="MNCJ02000320">
    <property type="protein sequence ID" value="KAF5807044.1"/>
    <property type="molecule type" value="Genomic_DNA"/>
</dbReference>
<name>A0A251URR6_HELAN</name>
<dbReference type="Gene3D" id="3.30.200.20">
    <property type="entry name" value="Phosphorylase Kinase, domain 1"/>
    <property type="match status" value="1"/>
</dbReference>
<gene>
    <name evidence="2" type="ORF">HannXRQ_Chr05g0151151</name>
    <name evidence="1" type="ORF">HanXRQr2_Chr05g0229101</name>
</gene>
<evidence type="ECO:0008006" key="4">
    <source>
        <dbReference type="Google" id="ProtNLM"/>
    </source>
</evidence>
<protein>
    <recommendedName>
        <fullName evidence="4">Protein kinase domain-containing protein</fullName>
    </recommendedName>
</protein>
<evidence type="ECO:0000313" key="3">
    <source>
        <dbReference type="Proteomes" id="UP000215914"/>
    </source>
</evidence>
<reference evidence="2" key="2">
    <citation type="submission" date="2017-02" db="EMBL/GenBank/DDBJ databases">
        <title>Sunflower complete genome.</title>
        <authorList>
            <person name="Langlade N."/>
            <person name="Munos S."/>
        </authorList>
    </citation>
    <scope>NUCLEOTIDE SEQUENCE [LARGE SCALE GENOMIC DNA]</scope>
    <source>
        <tissue evidence="2">Leaves</tissue>
    </source>
</reference>
<dbReference type="SUPFAM" id="SSF56112">
    <property type="entry name" value="Protein kinase-like (PK-like)"/>
    <property type="match status" value="1"/>
</dbReference>
<proteinExistence type="predicted"/>
<keyword evidence="3" id="KW-1185">Reference proteome</keyword>
<dbReference type="Proteomes" id="UP000215914">
    <property type="component" value="Chromosome 5"/>
</dbReference>